<feature type="domain" description="DDE Tnp4" evidence="3">
    <location>
        <begin position="158"/>
        <end position="197"/>
    </location>
</feature>
<dbReference type="EMBL" id="JAPWTJ010000255">
    <property type="protein sequence ID" value="KAJ8980507.1"/>
    <property type="molecule type" value="Genomic_DNA"/>
</dbReference>
<accession>A0ABQ9JS44</accession>
<comment type="caution">
    <text evidence="4">The sequence shown here is derived from an EMBL/GenBank/DDBJ whole genome shotgun (WGS) entry which is preliminary data.</text>
</comment>
<dbReference type="Proteomes" id="UP001162164">
    <property type="component" value="Unassembled WGS sequence"/>
</dbReference>
<dbReference type="InterPro" id="IPR026103">
    <property type="entry name" value="HARBI1_animal"/>
</dbReference>
<evidence type="ECO:0000259" key="3">
    <source>
        <dbReference type="Pfam" id="PF13359"/>
    </source>
</evidence>
<name>A0ABQ9JS44_9CUCU</name>
<reference evidence="4" key="1">
    <citation type="journal article" date="2023" name="Insect Mol. Biol.">
        <title>Genome sequencing provides insights into the evolution of gene families encoding plant cell wall-degrading enzymes in longhorned beetles.</title>
        <authorList>
            <person name="Shin N.R."/>
            <person name="Okamura Y."/>
            <person name="Kirsch R."/>
            <person name="Pauchet Y."/>
        </authorList>
    </citation>
    <scope>NUCLEOTIDE SEQUENCE</scope>
    <source>
        <strain evidence="4">MMC_N1</strain>
    </source>
</reference>
<dbReference type="PRINTS" id="PR02086">
    <property type="entry name" value="PUTNUCHARBI1"/>
</dbReference>
<keyword evidence="2" id="KW-0479">Metal-binding</keyword>
<gene>
    <name evidence="4" type="ORF">NQ317_007927</name>
</gene>
<comment type="cofactor">
    <cofactor evidence="1">
        <name>a divalent metal cation</name>
        <dbReference type="ChEBI" id="CHEBI:60240"/>
    </cofactor>
</comment>
<evidence type="ECO:0000313" key="5">
    <source>
        <dbReference type="Proteomes" id="UP001162164"/>
    </source>
</evidence>
<dbReference type="InterPro" id="IPR027806">
    <property type="entry name" value="HARBI1_dom"/>
</dbReference>
<proteinExistence type="predicted"/>
<evidence type="ECO:0000256" key="1">
    <source>
        <dbReference type="ARBA" id="ARBA00001968"/>
    </source>
</evidence>
<sequence>MSELISAILKRKTSLSISPCIVKERYEAFDELDDLNFLIRFRLRKPTVLLILQLIKEQIETFTDRNHSISPINQLLLDLRFYATGSFFITIGDFIKVSKSAACRIVKKVSRALASLGHRFIKMSENKNDIILRKYMEFYEKANLPRIIGSIDCTHGGEHAELFRNRKGYFSINVQTVASTNLRIMDVVARWPGSTHD</sequence>
<protein>
    <recommendedName>
        <fullName evidence="3">DDE Tnp4 domain-containing protein</fullName>
    </recommendedName>
</protein>
<evidence type="ECO:0000313" key="4">
    <source>
        <dbReference type="EMBL" id="KAJ8980507.1"/>
    </source>
</evidence>
<organism evidence="4 5">
    <name type="scientific">Molorchus minor</name>
    <dbReference type="NCBI Taxonomy" id="1323400"/>
    <lineage>
        <taxon>Eukaryota</taxon>
        <taxon>Metazoa</taxon>
        <taxon>Ecdysozoa</taxon>
        <taxon>Arthropoda</taxon>
        <taxon>Hexapoda</taxon>
        <taxon>Insecta</taxon>
        <taxon>Pterygota</taxon>
        <taxon>Neoptera</taxon>
        <taxon>Endopterygota</taxon>
        <taxon>Coleoptera</taxon>
        <taxon>Polyphaga</taxon>
        <taxon>Cucujiformia</taxon>
        <taxon>Chrysomeloidea</taxon>
        <taxon>Cerambycidae</taxon>
        <taxon>Lamiinae</taxon>
        <taxon>Monochamini</taxon>
        <taxon>Molorchus</taxon>
    </lineage>
</organism>
<evidence type="ECO:0000256" key="2">
    <source>
        <dbReference type="ARBA" id="ARBA00022723"/>
    </source>
</evidence>
<dbReference type="Pfam" id="PF13359">
    <property type="entry name" value="DDE_Tnp_4"/>
    <property type="match status" value="1"/>
</dbReference>
<keyword evidence="5" id="KW-1185">Reference proteome</keyword>